<dbReference type="OrthoDB" id="205166at2759"/>
<name>A0A6G1FUV2_9PEZI</name>
<feature type="compositionally biased region" description="Acidic residues" evidence="3">
    <location>
        <begin position="233"/>
        <end position="242"/>
    </location>
</feature>
<dbReference type="Pfam" id="PF05615">
    <property type="entry name" value="THOC7"/>
    <property type="match status" value="1"/>
</dbReference>
<evidence type="ECO:0000313" key="5">
    <source>
        <dbReference type="Proteomes" id="UP000504638"/>
    </source>
</evidence>
<protein>
    <recommendedName>
        <fullName evidence="7">Tho complex subunit 7</fullName>
    </recommendedName>
</protein>
<gene>
    <name evidence="4 6" type="ORF">P152DRAFT_423085</name>
</gene>
<comment type="subcellular location">
    <subcellularLocation>
        <location evidence="1">Nucleus</location>
    </subcellularLocation>
</comment>
<keyword evidence="5" id="KW-1185">Reference proteome</keyword>
<dbReference type="GO" id="GO:0000445">
    <property type="term" value="C:THO complex part of transcription export complex"/>
    <property type="evidence" value="ECO:0007669"/>
    <property type="project" value="InterPro"/>
</dbReference>
<feature type="non-terminal residue" evidence="4">
    <location>
        <position position="258"/>
    </location>
</feature>
<dbReference type="InterPro" id="IPR008501">
    <property type="entry name" value="THOC7/Mft1"/>
</dbReference>
<feature type="region of interest" description="Disordered" evidence="3">
    <location>
        <begin position="36"/>
        <end position="57"/>
    </location>
</feature>
<feature type="compositionally biased region" description="Low complexity" evidence="3">
    <location>
        <begin position="246"/>
        <end position="258"/>
    </location>
</feature>
<sequence>MDVPSYGLLDQAEEDALHKDRLLPIEQRPFQRITKRLLAADSPIRSHPKQLPTPPPDSTVIDEAAAAAEALKQQESEERRQWRDEMHLDFEALEDNMVRMQLLRTSNSRERERYATEKLKILDTAQAVRENTADLRNQLDEARKTLALRKEYDALTEKIHTNRMLRPRDDQQAQLAKLRAEIGELRGESAEYARTWTERRAQFMRIVGEGKTMLGLIRDEKEEAERKEGMMGGEEEEGEGEGEGSQGSRSRAGTPRAE</sequence>
<evidence type="ECO:0000256" key="1">
    <source>
        <dbReference type="ARBA" id="ARBA00004123"/>
    </source>
</evidence>
<dbReference type="GeneID" id="54417772"/>
<reference evidence="6" key="3">
    <citation type="submission" date="2025-04" db="UniProtKB">
        <authorList>
            <consortium name="RefSeq"/>
        </authorList>
    </citation>
    <scope>IDENTIFICATION</scope>
    <source>
        <strain evidence="6">CBS 781.70</strain>
    </source>
</reference>
<organism evidence="4">
    <name type="scientific">Eremomyces bilateralis CBS 781.70</name>
    <dbReference type="NCBI Taxonomy" id="1392243"/>
    <lineage>
        <taxon>Eukaryota</taxon>
        <taxon>Fungi</taxon>
        <taxon>Dikarya</taxon>
        <taxon>Ascomycota</taxon>
        <taxon>Pezizomycotina</taxon>
        <taxon>Dothideomycetes</taxon>
        <taxon>Dothideomycetes incertae sedis</taxon>
        <taxon>Eremomycetales</taxon>
        <taxon>Eremomycetaceae</taxon>
        <taxon>Eremomyces</taxon>
    </lineage>
</organism>
<accession>A0A6G1FUV2</accession>
<evidence type="ECO:0008006" key="7">
    <source>
        <dbReference type="Google" id="ProtNLM"/>
    </source>
</evidence>
<dbReference type="RefSeq" id="XP_033531062.1">
    <property type="nucleotide sequence ID" value="XM_033677202.1"/>
</dbReference>
<feature type="region of interest" description="Disordered" evidence="3">
    <location>
        <begin position="217"/>
        <end position="258"/>
    </location>
</feature>
<dbReference type="EMBL" id="ML975173">
    <property type="protein sequence ID" value="KAF1809431.1"/>
    <property type="molecule type" value="Genomic_DNA"/>
</dbReference>
<proteinExistence type="predicted"/>
<evidence type="ECO:0000256" key="2">
    <source>
        <dbReference type="ARBA" id="ARBA00023242"/>
    </source>
</evidence>
<evidence type="ECO:0000313" key="6">
    <source>
        <dbReference type="RefSeq" id="XP_033531062.1"/>
    </source>
</evidence>
<keyword evidence="2" id="KW-0539">Nucleus</keyword>
<evidence type="ECO:0000256" key="3">
    <source>
        <dbReference type="SAM" id="MobiDB-lite"/>
    </source>
</evidence>
<dbReference type="GO" id="GO:0006397">
    <property type="term" value="P:mRNA processing"/>
    <property type="evidence" value="ECO:0007669"/>
    <property type="project" value="InterPro"/>
</dbReference>
<reference evidence="6" key="2">
    <citation type="submission" date="2020-04" db="EMBL/GenBank/DDBJ databases">
        <authorList>
            <consortium name="NCBI Genome Project"/>
        </authorList>
    </citation>
    <scope>NUCLEOTIDE SEQUENCE</scope>
    <source>
        <strain evidence="6">CBS 781.70</strain>
    </source>
</reference>
<dbReference type="Proteomes" id="UP000504638">
    <property type="component" value="Unplaced"/>
</dbReference>
<evidence type="ECO:0000313" key="4">
    <source>
        <dbReference type="EMBL" id="KAF1809431.1"/>
    </source>
</evidence>
<reference evidence="4 6" key="1">
    <citation type="submission" date="2020-01" db="EMBL/GenBank/DDBJ databases">
        <authorList>
            <consortium name="DOE Joint Genome Institute"/>
            <person name="Haridas S."/>
            <person name="Albert R."/>
            <person name="Binder M."/>
            <person name="Bloem J."/>
            <person name="Labutti K."/>
            <person name="Salamov A."/>
            <person name="Andreopoulos B."/>
            <person name="Baker S.E."/>
            <person name="Barry K."/>
            <person name="Bills G."/>
            <person name="Bluhm B.H."/>
            <person name="Cannon C."/>
            <person name="Castanera R."/>
            <person name="Culley D.E."/>
            <person name="Daum C."/>
            <person name="Ezra D."/>
            <person name="Gonzalez J.B."/>
            <person name="Henrissat B."/>
            <person name="Kuo A."/>
            <person name="Liang C."/>
            <person name="Lipzen A."/>
            <person name="Lutzoni F."/>
            <person name="Magnuson J."/>
            <person name="Mondo S."/>
            <person name="Nolan M."/>
            <person name="Ohm R."/>
            <person name="Pangilinan J."/>
            <person name="Park H.-J."/>
            <person name="Ramirez L."/>
            <person name="Alfaro M."/>
            <person name="Sun H."/>
            <person name="Tritt A."/>
            <person name="Yoshinaga Y."/>
            <person name="Zwiers L.-H."/>
            <person name="Turgeon B.G."/>
            <person name="Goodwin S.B."/>
            <person name="Spatafora J.W."/>
            <person name="Crous P.W."/>
            <person name="Grigoriev I.V."/>
        </authorList>
    </citation>
    <scope>NUCLEOTIDE SEQUENCE</scope>
    <source>
        <strain evidence="4 6">CBS 781.70</strain>
    </source>
</reference>
<dbReference type="AlphaFoldDB" id="A0A6G1FUV2"/>
<feature type="compositionally biased region" description="Basic and acidic residues" evidence="3">
    <location>
        <begin position="217"/>
        <end position="229"/>
    </location>
</feature>